<dbReference type="InterPro" id="IPR052789">
    <property type="entry name" value="SSUH2_homolog"/>
</dbReference>
<keyword evidence="2" id="KW-1185">Reference proteome</keyword>
<sequence length="435" mass="48940">MSGGNCTQHFGKRSEKIFANYTIPKERERERKRSKASSTNKMYSAAIYPPQHAPAANPFASMPGYEGIGAGGFLPPPVPLQPVAPTQPGPTPEEWNIPALSEDAARQAFKDYVDSQCCYQSGPANEGVITNMESFNTYRLRLETFTESRSTEMAEKPYEGETADFYAQPAPTPWEVQAKIPELFTKHTEEIRVPYTSNIKECNACHAEGTVSCKDCEAKGYKQCNRCNGSGKDGEENCTGCNGTGKDRCSKCSGAGKIKCETCKGKKQLLTFIKLKVEWANNVDNHVVEQNSGLKAEELNSVNGKELFKMAQIMVYPLYGFPNPAIVEASDRLIKEHQSKYAQTSRIMQQRQTVELIPVTKVNYKWKNNIHVFYVYGKENKSSPLLHFKSTIFVFQLVVFEDNQWFPVTFITLQGVGQKLYLSFYYDVLQYNTIL</sequence>
<dbReference type="Ensembl" id="ENSPLAT00000031596.1">
    <property type="protein sequence ID" value="ENSPLAP00000017800.1"/>
    <property type="gene ID" value="ENSPLAG00000022285.1"/>
</dbReference>
<organism evidence="1 2">
    <name type="scientific">Poecilia latipinna</name>
    <name type="common">sailfin molly</name>
    <dbReference type="NCBI Taxonomy" id="48699"/>
    <lineage>
        <taxon>Eukaryota</taxon>
        <taxon>Metazoa</taxon>
        <taxon>Chordata</taxon>
        <taxon>Craniata</taxon>
        <taxon>Vertebrata</taxon>
        <taxon>Euteleostomi</taxon>
        <taxon>Actinopterygii</taxon>
        <taxon>Neopterygii</taxon>
        <taxon>Teleostei</taxon>
        <taxon>Neoteleostei</taxon>
        <taxon>Acanthomorphata</taxon>
        <taxon>Ovalentaria</taxon>
        <taxon>Atherinomorphae</taxon>
        <taxon>Cyprinodontiformes</taxon>
        <taxon>Poeciliidae</taxon>
        <taxon>Poeciliinae</taxon>
        <taxon>Poecilia</taxon>
    </lineage>
</organism>
<dbReference type="CDD" id="cd10719">
    <property type="entry name" value="DnaJ_zf"/>
    <property type="match status" value="1"/>
</dbReference>
<dbReference type="AlphaFoldDB" id="A0A3B3UWI9"/>
<protein>
    <submittedName>
        <fullName evidence="1">Protein SSUH2 homolog</fullName>
    </submittedName>
</protein>
<name>A0A3B3UWI9_9TELE</name>
<dbReference type="GO" id="GO:0051082">
    <property type="term" value="F:unfolded protein binding"/>
    <property type="evidence" value="ECO:0007669"/>
    <property type="project" value="InterPro"/>
</dbReference>
<evidence type="ECO:0000313" key="1">
    <source>
        <dbReference type="Ensembl" id="ENSPLAP00000017800.1"/>
    </source>
</evidence>
<accession>A0A3B3UWI9</accession>
<dbReference type="InterPro" id="IPR001305">
    <property type="entry name" value="HSP_DnaJ_Cys-rich_dom"/>
</dbReference>
<dbReference type="PANTHER" id="PTHR48465">
    <property type="entry name" value="PROTEIN SSUH2 HOMOLOG"/>
    <property type="match status" value="1"/>
</dbReference>
<dbReference type="Proteomes" id="UP000261500">
    <property type="component" value="Unplaced"/>
</dbReference>
<proteinExistence type="predicted"/>
<reference evidence="1" key="1">
    <citation type="submission" date="2025-08" db="UniProtKB">
        <authorList>
            <consortium name="Ensembl"/>
        </authorList>
    </citation>
    <scope>IDENTIFICATION</scope>
</reference>
<reference evidence="1" key="2">
    <citation type="submission" date="2025-09" db="UniProtKB">
        <authorList>
            <consortium name="Ensembl"/>
        </authorList>
    </citation>
    <scope>IDENTIFICATION</scope>
</reference>
<dbReference type="GO" id="GO:0031072">
    <property type="term" value="F:heat shock protein binding"/>
    <property type="evidence" value="ECO:0007669"/>
    <property type="project" value="InterPro"/>
</dbReference>
<evidence type="ECO:0000313" key="2">
    <source>
        <dbReference type="Proteomes" id="UP000261500"/>
    </source>
</evidence>
<dbReference type="GeneTree" id="ENSGT00940000163873"/>
<dbReference type="PANTHER" id="PTHR48465:SF1">
    <property type="entry name" value="PROTEIN SSUH2 HOMOLOG"/>
    <property type="match status" value="1"/>
</dbReference>